<dbReference type="InterPro" id="IPR011701">
    <property type="entry name" value="MFS"/>
</dbReference>
<feature type="transmembrane region" description="Helical" evidence="3">
    <location>
        <begin position="197"/>
        <end position="218"/>
    </location>
</feature>
<organism evidence="5 6">
    <name type="scientific">Trichoderma lentiforme</name>
    <dbReference type="NCBI Taxonomy" id="1567552"/>
    <lineage>
        <taxon>Eukaryota</taxon>
        <taxon>Fungi</taxon>
        <taxon>Dikarya</taxon>
        <taxon>Ascomycota</taxon>
        <taxon>Pezizomycotina</taxon>
        <taxon>Sordariomycetes</taxon>
        <taxon>Hypocreomycetidae</taxon>
        <taxon>Hypocreales</taxon>
        <taxon>Hypocreaceae</taxon>
        <taxon>Trichoderma</taxon>
    </lineage>
</organism>
<name>A0A9P4XDR6_9HYPO</name>
<reference evidence="5 6" key="1">
    <citation type="submission" date="2018-06" db="EMBL/GenBank/DDBJ databases">
        <title>Genome analysis of cellulolytic fungus Trichoderma lentiforme CFAM-422.</title>
        <authorList>
            <person name="Steindorff A.S."/>
            <person name="Formighieri E.F."/>
            <person name="Midorikawa G.E.O."/>
            <person name="Tamietti M.S."/>
            <person name="Ramos E.Z."/>
            <person name="Silva A.S."/>
            <person name="Bon E.P.S."/>
            <person name="Mendes T.D."/>
            <person name="Damaso M.C.T."/>
            <person name="Favaro L.C.L."/>
        </authorList>
    </citation>
    <scope>NUCLEOTIDE SEQUENCE [LARGE SCALE GENOMIC DNA]</scope>
    <source>
        <strain evidence="5 6">CFAM-422</strain>
    </source>
</reference>
<comment type="subcellular location">
    <subcellularLocation>
        <location evidence="1">Membrane</location>
        <topology evidence="1">Multi-pass membrane protein</topology>
    </subcellularLocation>
</comment>
<evidence type="ECO:0000256" key="2">
    <source>
        <dbReference type="SAM" id="MobiDB-lite"/>
    </source>
</evidence>
<sequence length="518" mass="55722">MEESPSLLVRFLSELGLVSLYHSKPDVKLLCLQRFVRLFAYGASTLVLVLYLQSLGISKTRIGLFMTLTLVGDVCISFCLTLVADGLGRKAILALGALMMVGSGVAFAVSDNYWVLLAAAIFGVISPSGNEIGPFRAIEESVVAHLTEPASRSDVYAWYSLLGTAGTAFGLMTGGWAVQYVSTVLHWELIDAYRFIFYGYAVAGLVKLFLALLLSSAVEADEKASPAKATIKSNEAAGNNNTETSPLLGSGNASPQADEERKSRSRVGALLPDISKEGYAIMTSLCVFFALDAFASGLASMSWVTYFFRWRYGIEEGKLGSIFFVTSITSAMSMLVASSLAKRFGNIKARSFSLLRPQFFDQLLTGTMVFTHLPSSIFLSLIPAFPDVRLSLLFLWLRASSQSMDVAPRAAFLAAVIKPSERTAIMGVINVVKTTGASLGPFLTGTLADHGLFWVAFVTAGCLKATYDLGMLAVFQNHEKHVAEREERSGEASAASAEGVVIPKDMGVQAAQYHQLSG</sequence>
<dbReference type="InterPro" id="IPR036259">
    <property type="entry name" value="MFS_trans_sf"/>
</dbReference>
<dbReference type="GO" id="GO:0000329">
    <property type="term" value="C:fungal-type vacuole membrane"/>
    <property type="evidence" value="ECO:0007669"/>
    <property type="project" value="TreeGrafter"/>
</dbReference>
<dbReference type="PANTHER" id="PTHR23520:SF5">
    <property type="entry name" value="TRANSPORTER, PUTATIVE (AFU_ORTHOLOGUE AFUA_3G04000)-RELATED"/>
    <property type="match status" value="1"/>
</dbReference>
<feature type="transmembrane region" description="Helical" evidence="3">
    <location>
        <begin position="452"/>
        <end position="475"/>
    </location>
</feature>
<evidence type="ECO:0000313" key="6">
    <source>
        <dbReference type="Proteomes" id="UP000801864"/>
    </source>
</evidence>
<feature type="transmembrane region" description="Helical" evidence="3">
    <location>
        <begin position="320"/>
        <end position="341"/>
    </location>
</feature>
<feature type="transmembrane region" description="Helical" evidence="3">
    <location>
        <begin position="35"/>
        <end position="56"/>
    </location>
</feature>
<dbReference type="InterPro" id="IPR020846">
    <property type="entry name" value="MFS_dom"/>
</dbReference>
<dbReference type="PROSITE" id="PS50850">
    <property type="entry name" value="MFS"/>
    <property type="match status" value="1"/>
</dbReference>
<comment type="caution">
    <text evidence="5">The sequence shown here is derived from an EMBL/GenBank/DDBJ whole genome shotgun (WGS) entry which is preliminary data.</text>
</comment>
<feature type="transmembrane region" description="Helical" evidence="3">
    <location>
        <begin position="62"/>
        <end position="84"/>
    </location>
</feature>
<dbReference type="PANTHER" id="PTHR23520">
    <property type="entry name" value="TRANSPORTER, PUTATIVE (AFU_ORTHOLOGUE AFUA_3G04000)-RELATED"/>
    <property type="match status" value="1"/>
</dbReference>
<keyword evidence="6" id="KW-1185">Reference proteome</keyword>
<dbReference type="Proteomes" id="UP000801864">
    <property type="component" value="Unassembled WGS sequence"/>
</dbReference>
<dbReference type="AlphaFoldDB" id="A0A9P4XDR6"/>
<feature type="transmembrane region" description="Helical" evidence="3">
    <location>
        <begin position="285"/>
        <end position="308"/>
    </location>
</feature>
<dbReference type="EMBL" id="QLNT01000013">
    <property type="protein sequence ID" value="KAF3068685.1"/>
    <property type="molecule type" value="Genomic_DNA"/>
</dbReference>
<dbReference type="GO" id="GO:0022857">
    <property type="term" value="F:transmembrane transporter activity"/>
    <property type="evidence" value="ECO:0007669"/>
    <property type="project" value="InterPro"/>
</dbReference>
<feature type="domain" description="Major facilitator superfamily (MFS) profile" evidence="4">
    <location>
        <begin position="26"/>
        <end position="479"/>
    </location>
</feature>
<protein>
    <submittedName>
        <fullName evidence="5">Membrane protein</fullName>
    </submittedName>
</protein>
<evidence type="ECO:0000256" key="3">
    <source>
        <dbReference type="SAM" id="Phobius"/>
    </source>
</evidence>
<feature type="transmembrane region" description="Helical" evidence="3">
    <location>
        <begin position="156"/>
        <end position="177"/>
    </location>
</feature>
<keyword evidence="3" id="KW-0812">Transmembrane</keyword>
<evidence type="ECO:0000313" key="5">
    <source>
        <dbReference type="EMBL" id="KAF3068685.1"/>
    </source>
</evidence>
<feature type="transmembrane region" description="Helical" evidence="3">
    <location>
        <begin position="115"/>
        <end position="135"/>
    </location>
</feature>
<dbReference type="Pfam" id="PF07690">
    <property type="entry name" value="MFS_1"/>
    <property type="match status" value="1"/>
</dbReference>
<keyword evidence="3" id="KW-0472">Membrane</keyword>
<evidence type="ECO:0000259" key="4">
    <source>
        <dbReference type="PROSITE" id="PS50850"/>
    </source>
</evidence>
<proteinExistence type="predicted"/>
<gene>
    <name evidence="5" type="ORF">CFAM422_007632</name>
</gene>
<feature type="transmembrane region" description="Helical" evidence="3">
    <location>
        <begin position="362"/>
        <end position="385"/>
    </location>
</feature>
<dbReference type="SUPFAM" id="SSF103473">
    <property type="entry name" value="MFS general substrate transporter"/>
    <property type="match status" value="1"/>
</dbReference>
<accession>A0A9P4XDR6</accession>
<feature type="compositionally biased region" description="Polar residues" evidence="2">
    <location>
        <begin position="231"/>
        <end position="255"/>
    </location>
</feature>
<keyword evidence="3" id="KW-1133">Transmembrane helix</keyword>
<dbReference type="Gene3D" id="1.20.1250.20">
    <property type="entry name" value="MFS general substrate transporter like domains"/>
    <property type="match status" value="1"/>
</dbReference>
<feature type="region of interest" description="Disordered" evidence="2">
    <location>
        <begin position="229"/>
        <end position="264"/>
    </location>
</feature>
<evidence type="ECO:0000256" key="1">
    <source>
        <dbReference type="ARBA" id="ARBA00004141"/>
    </source>
</evidence>
<feature type="transmembrane region" description="Helical" evidence="3">
    <location>
        <begin position="91"/>
        <end position="109"/>
    </location>
</feature>